<accession>A0AAD9X284</accession>
<evidence type="ECO:0000256" key="2">
    <source>
        <dbReference type="ARBA" id="ARBA00022728"/>
    </source>
</evidence>
<name>A0AAD9X284_9ROSI</name>
<dbReference type="InterPro" id="IPR000504">
    <property type="entry name" value="RRM_dom"/>
</dbReference>
<dbReference type="GO" id="GO:0005681">
    <property type="term" value="C:spliceosomal complex"/>
    <property type="evidence" value="ECO:0007669"/>
    <property type="project" value="UniProtKB-KW"/>
</dbReference>
<dbReference type="CDD" id="cd00590">
    <property type="entry name" value="RRM_SF"/>
    <property type="match status" value="1"/>
</dbReference>
<evidence type="ECO:0000256" key="1">
    <source>
        <dbReference type="ARBA" id="ARBA00022664"/>
    </source>
</evidence>
<dbReference type="GO" id="GO:0006397">
    <property type="term" value="P:mRNA processing"/>
    <property type="evidence" value="ECO:0007669"/>
    <property type="project" value="UniProtKB-KW"/>
</dbReference>
<evidence type="ECO:0000313" key="6">
    <source>
        <dbReference type="EMBL" id="KAK2651428.1"/>
    </source>
</evidence>
<keyword evidence="1" id="KW-0507">mRNA processing</keyword>
<dbReference type="Pfam" id="PF00076">
    <property type="entry name" value="RRM_1"/>
    <property type="match status" value="1"/>
</dbReference>
<dbReference type="AlphaFoldDB" id="A0AAD9X284"/>
<sequence>MRERGRENARERSPDFFGRERNQVKANGWVLRNDFRDGLASIFIDNLSPSVVTMVLWRFFKSFGKVRDVYLSSKKSLYGRQFGFIRFDSMEEAVYVTKKVNEMVIDGERVSAKVASYGWNKRRSVVSKAHCVKDDVLLHKAAYDIIGDRSYAEVMTEKQRKNKEVLTMEWKHQNSDHNWLSKCAAGVLGNFSEFLVSTDVFLTEDRSSLLLMLVINAFYGRLIP</sequence>
<dbReference type="SUPFAM" id="SSF54928">
    <property type="entry name" value="RNA-binding domain, RBD"/>
    <property type="match status" value="1"/>
</dbReference>
<dbReference type="GO" id="GO:0008380">
    <property type="term" value="P:RNA splicing"/>
    <property type="evidence" value="ECO:0007669"/>
    <property type="project" value="UniProtKB-KW"/>
</dbReference>
<dbReference type="Gene3D" id="3.30.70.330">
    <property type="match status" value="1"/>
</dbReference>
<keyword evidence="2" id="KW-0747">Spliceosome</keyword>
<keyword evidence="4" id="KW-0694">RNA-binding</keyword>
<feature type="domain" description="RRM" evidence="5">
    <location>
        <begin position="40"/>
        <end position="117"/>
    </location>
</feature>
<evidence type="ECO:0000313" key="7">
    <source>
        <dbReference type="Proteomes" id="UP001280121"/>
    </source>
</evidence>
<reference evidence="6" key="1">
    <citation type="journal article" date="2023" name="Plant J.">
        <title>Genome sequences and population genomics provide insights into the demographic history, inbreeding, and mutation load of two 'living fossil' tree species of Dipteronia.</title>
        <authorList>
            <person name="Feng Y."/>
            <person name="Comes H.P."/>
            <person name="Chen J."/>
            <person name="Zhu S."/>
            <person name="Lu R."/>
            <person name="Zhang X."/>
            <person name="Li P."/>
            <person name="Qiu J."/>
            <person name="Olsen K.M."/>
            <person name="Qiu Y."/>
        </authorList>
    </citation>
    <scope>NUCLEOTIDE SEQUENCE</scope>
    <source>
        <strain evidence="6">KIB01</strain>
    </source>
</reference>
<dbReference type="PROSITE" id="PS50102">
    <property type="entry name" value="RRM"/>
    <property type="match status" value="1"/>
</dbReference>
<dbReference type="EMBL" id="JANJYI010000004">
    <property type="protein sequence ID" value="KAK2651428.1"/>
    <property type="molecule type" value="Genomic_DNA"/>
</dbReference>
<evidence type="ECO:0000256" key="3">
    <source>
        <dbReference type="ARBA" id="ARBA00023187"/>
    </source>
</evidence>
<comment type="caution">
    <text evidence="6">The sequence shown here is derived from an EMBL/GenBank/DDBJ whole genome shotgun (WGS) entry which is preliminary data.</text>
</comment>
<dbReference type="InterPro" id="IPR012677">
    <property type="entry name" value="Nucleotide-bd_a/b_plait_sf"/>
</dbReference>
<evidence type="ECO:0000256" key="4">
    <source>
        <dbReference type="PROSITE-ProRule" id="PRU00176"/>
    </source>
</evidence>
<dbReference type="SMART" id="SM00360">
    <property type="entry name" value="RRM"/>
    <property type="match status" value="1"/>
</dbReference>
<dbReference type="InterPro" id="IPR035979">
    <property type="entry name" value="RBD_domain_sf"/>
</dbReference>
<proteinExistence type="predicted"/>
<dbReference type="PANTHER" id="PTHR23147">
    <property type="entry name" value="SERINE/ARGININE RICH SPLICING FACTOR"/>
    <property type="match status" value="1"/>
</dbReference>
<dbReference type="Proteomes" id="UP001280121">
    <property type="component" value="Unassembled WGS sequence"/>
</dbReference>
<dbReference type="InterPro" id="IPR050907">
    <property type="entry name" value="SRSF"/>
</dbReference>
<protein>
    <recommendedName>
        <fullName evidence="5">RRM domain-containing protein</fullName>
    </recommendedName>
</protein>
<gene>
    <name evidence="6" type="ORF">Ddye_011284</name>
</gene>
<dbReference type="GO" id="GO:0003723">
    <property type="term" value="F:RNA binding"/>
    <property type="evidence" value="ECO:0007669"/>
    <property type="project" value="UniProtKB-UniRule"/>
</dbReference>
<organism evidence="6 7">
    <name type="scientific">Dipteronia dyeriana</name>
    <dbReference type="NCBI Taxonomy" id="168575"/>
    <lineage>
        <taxon>Eukaryota</taxon>
        <taxon>Viridiplantae</taxon>
        <taxon>Streptophyta</taxon>
        <taxon>Embryophyta</taxon>
        <taxon>Tracheophyta</taxon>
        <taxon>Spermatophyta</taxon>
        <taxon>Magnoliopsida</taxon>
        <taxon>eudicotyledons</taxon>
        <taxon>Gunneridae</taxon>
        <taxon>Pentapetalae</taxon>
        <taxon>rosids</taxon>
        <taxon>malvids</taxon>
        <taxon>Sapindales</taxon>
        <taxon>Sapindaceae</taxon>
        <taxon>Hippocastanoideae</taxon>
        <taxon>Acereae</taxon>
        <taxon>Dipteronia</taxon>
    </lineage>
</organism>
<keyword evidence="7" id="KW-1185">Reference proteome</keyword>
<evidence type="ECO:0000259" key="5">
    <source>
        <dbReference type="PROSITE" id="PS50102"/>
    </source>
</evidence>
<keyword evidence="3" id="KW-0508">mRNA splicing</keyword>